<accession>A0A2I2G0P6</accession>
<dbReference type="RefSeq" id="XP_024701750.1">
    <property type="nucleotide sequence ID" value="XM_024854861.1"/>
</dbReference>
<dbReference type="SUPFAM" id="SSF143990">
    <property type="entry name" value="YbiA-like"/>
    <property type="match status" value="1"/>
</dbReference>
<dbReference type="InterPro" id="IPR012816">
    <property type="entry name" value="NADAR"/>
</dbReference>
<dbReference type="EMBL" id="MSFO01000006">
    <property type="protein sequence ID" value="PLB46448.1"/>
    <property type="molecule type" value="Genomic_DNA"/>
</dbReference>
<name>A0A2I2G0P6_9EURO</name>
<evidence type="ECO:0000313" key="2">
    <source>
        <dbReference type="EMBL" id="PLB46448.1"/>
    </source>
</evidence>
<feature type="domain" description="NADAR" evidence="1">
    <location>
        <begin position="10"/>
        <end position="169"/>
    </location>
</feature>
<dbReference type="Proteomes" id="UP000234275">
    <property type="component" value="Unassembled WGS sequence"/>
</dbReference>
<comment type="caution">
    <text evidence="2">The sequence shown here is derived from an EMBL/GenBank/DDBJ whole genome shotgun (WGS) entry which is preliminary data.</text>
</comment>
<protein>
    <submittedName>
        <fullName evidence="2">DUF1768-domain-containing protein</fullName>
    </submittedName>
</protein>
<sequence length="175" mass="20187">MTPEDNEPVYFWRLEDDNAFLGQWYPSSFEWKNGNDTFYYANAEQYMMHRKALLFAGPDHPLTRQLETGGKVNPRKLRSLGRQIPGFDENVWEAQRYAIVAEGTYLKFAQNPDLATQLLATGTREIVEASPRDRIWGVGFGRVSAGLRREEWGLNLLGQALMEARDRLRSEKAEE</sequence>
<dbReference type="AlphaFoldDB" id="A0A2I2G0P6"/>
<organism evidence="2 3">
    <name type="scientific">Aspergillus steynii IBT 23096</name>
    <dbReference type="NCBI Taxonomy" id="1392250"/>
    <lineage>
        <taxon>Eukaryota</taxon>
        <taxon>Fungi</taxon>
        <taxon>Dikarya</taxon>
        <taxon>Ascomycota</taxon>
        <taxon>Pezizomycotina</taxon>
        <taxon>Eurotiomycetes</taxon>
        <taxon>Eurotiomycetidae</taxon>
        <taxon>Eurotiales</taxon>
        <taxon>Aspergillaceae</taxon>
        <taxon>Aspergillus</taxon>
        <taxon>Aspergillus subgen. Circumdati</taxon>
    </lineage>
</organism>
<proteinExistence type="predicted"/>
<dbReference type="STRING" id="1392250.A0A2I2G0P6"/>
<dbReference type="Pfam" id="PF08719">
    <property type="entry name" value="NADAR"/>
    <property type="match status" value="1"/>
</dbReference>
<dbReference type="CDD" id="cd15457">
    <property type="entry name" value="NADAR"/>
    <property type="match status" value="1"/>
</dbReference>
<evidence type="ECO:0000259" key="1">
    <source>
        <dbReference type="Pfam" id="PF08719"/>
    </source>
</evidence>
<gene>
    <name evidence="2" type="ORF">P170DRAFT_511218</name>
</gene>
<dbReference type="InterPro" id="IPR037238">
    <property type="entry name" value="YbiA-like_sf"/>
</dbReference>
<evidence type="ECO:0000313" key="3">
    <source>
        <dbReference type="Proteomes" id="UP000234275"/>
    </source>
</evidence>
<dbReference type="Gene3D" id="1.10.357.40">
    <property type="entry name" value="YbiA-like"/>
    <property type="match status" value="1"/>
</dbReference>
<dbReference type="GeneID" id="36562567"/>
<dbReference type="OrthoDB" id="206452at2759"/>
<dbReference type="VEuPathDB" id="FungiDB:P170DRAFT_511218"/>
<dbReference type="NCBIfam" id="TIGR02464">
    <property type="entry name" value="ribofla_fusion"/>
    <property type="match status" value="1"/>
</dbReference>
<reference evidence="2 3" key="1">
    <citation type="submission" date="2016-12" db="EMBL/GenBank/DDBJ databases">
        <title>The genomes of Aspergillus section Nigri reveals drivers in fungal speciation.</title>
        <authorList>
            <consortium name="DOE Joint Genome Institute"/>
            <person name="Vesth T.C."/>
            <person name="Nybo J."/>
            <person name="Theobald S."/>
            <person name="Brandl J."/>
            <person name="Frisvad J.C."/>
            <person name="Nielsen K.F."/>
            <person name="Lyhne E.K."/>
            <person name="Kogle M.E."/>
            <person name="Kuo A."/>
            <person name="Riley R."/>
            <person name="Clum A."/>
            <person name="Nolan M."/>
            <person name="Lipzen A."/>
            <person name="Salamov A."/>
            <person name="Henrissat B."/>
            <person name="Wiebenga A."/>
            <person name="De Vries R.P."/>
            <person name="Grigoriev I.V."/>
            <person name="Mortensen U.H."/>
            <person name="Andersen M.R."/>
            <person name="Baker S.E."/>
        </authorList>
    </citation>
    <scope>NUCLEOTIDE SEQUENCE [LARGE SCALE GENOMIC DNA]</scope>
    <source>
        <strain evidence="2 3">IBT 23096</strain>
    </source>
</reference>
<keyword evidence="3" id="KW-1185">Reference proteome</keyword>